<dbReference type="GO" id="GO:0046872">
    <property type="term" value="F:metal ion binding"/>
    <property type="evidence" value="ECO:0007669"/>
    <property type="project" value="UniProtKB-KW"/>
</dbReference>
<dbReference type="Proteomes" id="UP000321393">
    <property type="component" value="Unassembled WGS sequence"/>
</dbReference>
<keyword evidence="2" id="KW-0479">Metal-binding</keyword>
<dbReference type="Pfam" id="PF13359">
    <property type="entry name" value="DDE_Tnp_4"/>
    <property type="match status" value="1"/>
</dbReference>
<dbReference type="OrthoDB" id="1681765at2759"/>
<organism evidence="5 7">
    <name type="scientific">Cucumis melo var. makuwa</name>
    <name type="common">Oriental melon</name>
    <dbReference type="NCBI Taxonomy" id="1194695"/>
    <lineage>
        <taxon>Eukaryota</taxon>
        <taxon>Viridiplantae</taxon>
        <taxon>Streptophyta</taxon>
        <taxon>Embryophyta</taxon>
        <taxon>Tracheophyta</taxon>
        <taxon>Spermatophyta</taxon>
        <taxon>Magnoliopsida</taxon>
        <taxon>eudicotyledons</taxon>
        <taxon>Gunneridae</taxon>
        <taxon>Pentapetalae</taxon>
        <taxon>rosids</taxon>
        <taxon>fabids</taxon>
        <taxon>Cucurbitales</taxon>
        <taxon>Cucurbitaceae</taxon>
        <taxon>Benincaseae</taxon>
        <taxon>Cucumis</taxon>
    </lineage>
</organism>
<proteinExistence type="predicted"/>
<reference evidence="6 7" key="1">
    <citation type="submission" date="2019-08" db="EMBL/GenBank/DDBJ databases">
        <title>Draft genome sequences of two oriental melons (Cucumis melo L. var makuwa).</title>
        <authorList>
            <person name="Kwon S.-Y."/>
        </authorList>
    </citation>
    <scope>NUCLEOTIDE SEQUENCE [LARGE SCALE GENOMIC DNA]</scope>
    <source>
        <strain evidence="7">cv. Chang Bougi</strain>
        <strain evidence="6">cv. SW 3</strain>
        <tissue evidence="5">Leaf</tissue>
    </source>
</reference>
<comment type="caution">
    <text evidence="5">The sequence shown here is derived from an EMBL/GenBank/DDBJ whole genome shotgun (WGS) entry which is preliminary data.</text>
</comment>
<dbReference type="Proteomes" id="UP000321947">
    <property type="component" value="Unassembled WGS sequence"/>
</dbReference>
<sequence length="83" mass="9601">MQKGISYTSWLVGYQIAEGFLALHRGQRYHLQEWHGSGNALTTAKEYFNMKHSTVRNVIECAFGLLKDRWAILRGKSYDPLKL</sequence>
<evidence type="ECO:0000256" key="1">
    <source>
        <dbReference type="ARBA" id="ARBA00001968"/>
    </source>
</evidence>
<dbReference type="AlphaFoldDB" id="A0A5D3CH82"/>
<dbReference type="InterPro" id="IPR027806">
    <property type="entry name" value="HARBI1_dom"/>
</dbReference>
<dbReference type="STRING" id="1194695.A0A5D3CH82"/>
<comment type="cofactor">
    <cofactor evidence="1">
        <name>a divalent metal cation</name>
        <dbReference type="ChEBI" id="CHEBI:60240"/>
    </cofactor>
</comment>
<protein>
    <submittedName>
        <fullName evidence="5">Retrotransposon protein</fullName>
    </submittedName>
</protein>
<accession>A0A5D3CH82</accession>
<evidence type="ECO:0000256" key="2">
    <source>
        <dbReference type="ARBA" id="ARBA00022723"/>
    </source>
</evidence>
<evidence type="ECO:0000313" key="6">
    <source>
        <dbReference type="Proteomes" id="UP000321393"/>
    </source>
</evidence>
<dbReference type="EMBL" id="SSTD01010850">
    <property type="protein sequence ID" value="TYK11307.1"/>
    <property type="molecule type" value="Genomic_DNA"/>
</dbReference>
<gene>
    <name evidence="5" type="ORF">E5676_scaffold1827G00160</name>
    <name evidence="4" type="ORF">E6C27_scaffold616G00610</name>
</gene>
<evidence type="ECO:0000313" key="5">
    <source>
        <dbReference type="EMBL" id="TYK11307.1"/>
    </source>
</evidence>
<evidence type="ECO:0000313" key="4">
    <source>
        <dbReference type="EMBL" id="KAA0063925.1"/>
    </source>
</evidence>
<dbReference type="EMBL" id="SSTE01002041">
    <property type="protein sequence ID" value="KAA0063925.1"/>
    <property type="molecule type" value="Genomic_DNA"/>
</dbReference>
<name>A0A5D3CH82_CUCMM</name>
<evidence type="ECO:0000259" key="3">
    <source>
        <dbReference type="Pfam" id="PF13359"/>
    </source>
</evidence>
<feature type="domain" description="DDE Tnp4" evidence="3">
    <location>
        <begin position="13"/>
        <end position="75"/>
    </location>
</feature>
<evidence type="ECO:0000313" key="7">
    <source>
        <dbReference type="Proteomes" id="UP000321947"/>
    </source>
</evidence>